<dbReference type="VEuPathDB" id="FungiDB:NECHADRAFT_86406"/>
<name>C7ZF65_FUSV7</name>
<dbReference type="InParanoid" id="C7ZF65"/>
<keyword evidence="1" id="KW-0812">Transmembrane</keyword>
<protein>
    <submittedName>
        <fullName evidence="3">Uncharacterized protein</fullName>
    </submittedName>
</protein>
<keyword evidence="1" id="KW-0472">Membrane</keyword>
<evidence type="ECO:0000256" key="1">
    <source>
        <dbReference type="SAM" id="Phobius"/>
    </source>
</evidence>
<gene>
    <name evidence="3" type="ORF">NECHADRAFT_86406</name>
</gene>
<keyword evidence="4" id="KW-1185">Reference proteome</keyword>
<dbReference type="EMBL" id="GG698922">
    <property type="protein sequence ID" value="EEU37514.1"/>
    <property type="molecule type" value="Genomic_DNA"/>
</dbReference>
<dbReference type="HOGENOM" id="CLU_1518281_0_0_1"/>
<feature type="chain" id="PRO_5002989234" evidence="2">
    <location>
        <begin position="20"/>
        <end position="177"/>
    </location>
</feature>
<dbReference type="GeneID" id="9665231"/>
<dbReference type="OrthoDB" id="5243619at2759"/>
<proteinExistence type="predicted"/>
<evidence type="ECO:0000313" key="3">
    <source>
        <dbReference type="EMBL" id="EEU37514.1"/>
    </source>
</evidence>
<keyword evidence="2" id="KW-0732">Signal</keyword>
<dbReference type="AlphaFoldDB" id="C7ZF65"/>
<dbReference type="RefSeq" id="XP_003043227.1">
    <property type="nucleotide sequence ID" value="XM_003043181.1"/>
</dbReference>
<reference evidence="3 4" key="1">
    <citation type="journal article" date="2009" name="PLoS Genet.">
        <title>The genome of Nectria haematococca: contribution of supernumerary chromosomes to gene expansion.</title>
        <authorList>
            <person name="Coleman J.J."/>
            <person name="Rounsley S.D."/>
            <person name="Rodriguez-Carres M."/>
            <person name="Kuo A."/>
            <person name="Wasmann C.C."/>
            <person name="Grimwood J."/>
            <person name="Schmutz J."/>
            <person name="Taga M."/>
            <person name="White G.J."/>
            <person name="Zhou S."/>
            <person name="Schwartz D.C."/>
            <person name="Freitag M."/>
            <person name="Ma L.J."/>
            <person name="Danchin E.G."/>
            <person name="Henrissat B."/>
            <person name="Coutinho P.M."/>
            <person name="Nelson D.R."/>
            <person name="Straney D."/>
            <person name="Napoli C.A."/>
            <person name="Barker B.M."/>
            <person name="Gribskov M."/>
            <person name="Rep M."/>
            <person name="Kroken S."/>
            <person name="Molnar I."/>
            <person name="Rensing C."/>
            <person name="Kennell J.C."/>
            <person name="Zamora J."/>
            <person name="Farman M.L."/>
            <person name="Selker E.U."/>
            <person name="Salamov A."/>
            <person name="Shapiro H."/>
            <person name="Pangilinan J."/>
            <person name="Lindquist E."/>
            <person name="Lamers C."/>
            <person name="Grigoriev I.V."/>
            <person name="Geiser D.M."/>
            <person name="Covert S.F."/>
            <person name="Temporini E."/>
            <person name="Vanetten H.D."/>
        </authorList>
    </citation>
    <scope>NUCLEOTIDE SEQUENCE [LARGE SCALE GENOMIC DNA]</scope>
    <source>
        <strain evidence="4">ATCC MYA-4622 / CBS 123669 / FGSC 9596 / NRRL 45880 / 77-13-4</strain>
    </source>
</reference>
<feature type="signal peptide" evidence="2">
    <location>
        <begin position="1"/>
        <end position="19"/>
    </location>
</feature>
<feature type="transmembrane region" description="Helical" evidence="1">
    <location>
        <begin position="86"/>
        <end position="106"/>
    </location>
</feature>
<organism evidence="3 4">
    <name type="scientific">Fusarium vanettenii (strain ATCC MYA-4622 / CBS 123669 / FGSC 9596 / NRRL 45880 / 77-13-4)</name>
    <name type="common">Fusarium solani subsp. pisi</name>
    <dbReference type="NCBI Taxonomy" id="660122"/>
    <lineage>
        <taxon>Eukaryota</taxon>
        <taxon>Fungi</taxon>
        <taxon>Dikarya</taxon>
        <taxon>Ascomycota</taxon>
        <taxon>Pezizomycotina</taxon>
        <taxon>Sordariomycetes</taxon>
        <taxon>Hypocreomycetidae</taxon>
        <taxon>Hypocreales</taxon>
        <taxon>Nectriaceae</taxon>
        <taxon>Fusarium</taxon>
        <taxon>Fusarium solani species complex</taxon>
        <taxon>Fusarium vanettenii</taxon>
    </lineage>
</organism>
<evidence type="ECO:0000313" key="4">
    <source>
        <dbReference type="Proteomes" id="UP000005206"/>
    </source>
</evidence>
<accession>C7ZF65</accession>
<evidence type="ECO:0000256" key="2">
    <source>
        <dbReference type="SAM" id="SignalP"/>
    </source>
</evidence>
<keyword evidence="1" id="KW-1133">Transmembrane helix</keyword>
<dbReference type="KEGG" id="nhe:NECHADRAFT_86406"/>
<dbReference type="Proteomes" id="UP000005206">
    <property type="component" value="Chromosome 11"/>
</dbReference>
<sequence>MPLMKIVVALLARLQPSLSLLPPDALRIVNPLSKLTVAVGLGSRAAAIGTRFINLIRAFPTTLTSLSTAKAGVKQLADRFPVLKSWQFWATIFTAASLFFAGLAFWTSFEAGQYAKWTAHKDFTLLCMEEKNIIIVQIEGRSKCRLLQYIGAQGPVFHKYTLGSLSRIPLTAEGPGT</sequence>